<evidence type="ECO:0000259" key="7">
    <source>
        <dbReference type="Pfam" id="PF21982"/>
    </source>
</evidence>
<feature type="domain" description="RecX second three-helical" evidence="6">
    <location>
        <begin position="122"/>
        <end position="158"/>
    </location>
</feature>
<evidence type="ECO:0000256" key="5">
    <source>
        <dbReference type="HAMAP-Rule" id="MF_01114"/>
    </source>
</evidence>
<organism evidence="8 9">
    <name type="scientific">Candidatus Olsenella stercoravium</name>
    <dbReference type="NCBI Taxonomy" id="2838713"/>
    <lineage>
        <taxon>Bacteria</taxon>
        <taxon>Bacillati</taxon>
        <taxon>Actinomycetota</taxon>
        <taxon>Coriobacteriia</taxon>
        <taxon>Coriobacteriales</taxon>
        <taxon>Atopobiaceae</taxon>
        <taxon>Olsenella</taxon>
    </lineage>
</organism>
<evidence type="ECO:0000259" key="6">
    <source>
        <dbReference type="Pfam" id="PF02631"/>
    </source>
</evidence>
<dbReference type="HAMAP" id="MF_01114">
    <property type="entry name" value="RecX"/>
    <property type="match status" value="1"/>
</dbReference>
<dbReference type="GO" id="GO:0005737">
    <property type="term" value="C:cytoplasm"/>
    <property type="evidence" value="ECO:0007669"/>
    <property type="project" value="UniProtKB-SubCell"/>
</dbReference>
<dbReference type="PANTHER" id="PTHR33602:SF1">
    <property type="entry name" value="REGULATORY PROTEIN RECX FAMILY PROTEIN"/>
    <property type="match status" value="1"/>
</dbReference>
<evidence type="ECO:0000256" key="2">
    <source>
        <dbReference type="ARBA" id="ARBA00009695"/>
    </source>
</evidence>
<dbReference type="Pfam" id="PF02631">
    <property type="entry name" value="RecX_HTH2"/>
    <property type="match status" value="1"/>
</dbReference>
<dbReference type="InterPro" id="IPR053926">
    <property type="entry name" value="RecX_HTH_1st"/>
</dbReference>
<evidence type="ECO:0000313" key="9">
    <source>
        <dbReference type="Proteomes" id="UP000824029"/>
    </source>
</evidence>
<reference evidence="8" key="1">
    <citation type="journal article" date="2021" name="PeerJ">
        <title>Extensive microbial diversity within the chicken gut microbiome revealed by metagenomics and culture.</title>
        <authorList>
            <person name="Gilroy R."/>
            <person name="Ravi A."/>
            <person name="Getino M."/>
            <person name="Pursley I."/>
            <person name="Horton D.L."/>
            <person name="Alikhan N.F."/>
            <person name="Baker D."/>
            <person name="Gharbi K."/>
            <person name="Hall N."/>
            <person name="Watson M."/>
            <person name="Adriaenssens E.M."/>
            <person name="Foster-Nyarko E."/>
            <person name="Jarju S."/>
            <person name="Secka A."/>
            <person name="Antonio M."/>
            <person name="Oren A."/>
            <person name="Chaudhuri R.R."/>
            <person name="La Ragione R."/>
            <person name="Hildebrand F."/>
            <person name="Pallen M.J."/>
        </authorList>
    </citation>
    <scope>NUCLEOTIDE SEQUENCE</scope>
    <source>
        <strain evidence="8">ChiHecolR3B27-1887</strain>
    </source>
</reference>
<comment type="function">
    <text evidence="5">Modulates RecA activity.</text>
</comment>
<comment type="similarity">
    <text evidence="2 5">Belongs to the RecX family.</text>
</comment>
<name>A0A9D2DKE1_9ACTN</name>
<dbReference type="InterPro" id="IPR053924">
    <property type="entry name" value="RecX_HTH_2nd"/>
</dbReference>
<comment type="caution">
    <text evidence="8">The sequence shown here is derived from an EMBL/GenBank/DDBJ whole genome shotgun (WGS) entry which is preliminary data.</text>
</comment>
<evidence type="ECO:0000256" key="4">
    <source>
        <dbReference type="ARBA" id="ARBA00022490"/>
    </source>
</evidence>
<feature type="domain" description="RecX first three-helical" evidence="7">
    <location>
        <begin position="81"/>
        <end position="114"/>
    </location>
</feature>
<reference evidence="8" key="2">
    <citation type="submission" date="2021-04" db="EMBL/GenBank/DDBJ databases">
        <authorList>
            <person name="Gilroy R."/>
        </authorList>
    </citation>
    <scope>NUCLEOTIDE SEQUENCE</scope>
    <source>
        <strain evidence="8">ChiHecolR3B27-1887</strain>
    </source>
</reference>
<protein>
    <recommendedName>
        <fullName evidence="3 5">Regulatory protein RecX</fullName>
    </recommendedName>
</protein>
<keyword evidence="4 5" id="KW-0963">Cytoplasm</keyword>
<dbReference type="AlphaFoldDB" id="A0A9D2DKE1"/>
<dbReference type="InterPro" id="IPR003783">
    <property type="entry name" value="Regulatory_RecX"/>
</dbReference>
<dbReference type="InterPro" id="IPR036388">
    <property type="entry name" value="WH-like_DNA-bd_sf"/>
</dbReference>
<comment type="subcellular location">
    <subcellularLocation>
        <location evidence="1 5">Cytoplasm</location>
    </subcellularLocation>
</comment>
<dbReference type="GO" id="GO:0006282">
    <property type="term" value="P:regulation of DNA repair"/>
    <property type="evidence" value="ECO:0007669"/>
    <property type="project" value="UniProtKB-UniRule"/>
</dbReference>
<sequence length="224" mass="24573">MSDPAFAWSVELPARGARSSVFRASLSISSTDHGDERLRVPVAVGRALERLSQEASGPACRAELLYRLGELSRQCAHARMEDLVGRRDYSARELTERLLRDGYSGSVVDQIVSRAREVGIVDDARYGAAFARSKVLAGWGSVKIERELARRGVEASEIPGWPEEFLAPDDERARASALASRRRLTGKNDYQKLVRFLCGRGFALGLATSVARETLSGAEPPQLQ</sequence>
<accession>A0A9D2DKE1</accession>
<gene>
    <name evidence="5" type="primary">recX</name>
    <name evidence="8" type="ORF">IAA22_05735</name>
</gene>
<proteinExistence type="inferred from homology"/>
<dbReference type="PANTHER" id="PTHR33602">
    <property type="entry name" value="REGULATORY PROTEIN RECX FAMILY PROTEIN"/>
    <property type="match status" value="1"/>
</dbReference>
<evidence type="ECO:0000256" key="1">
    <source>
        <dbReference type="ARBA" id="ARBA00004496"/>
    </source>
</evidence>
<dbReference type="Pfam" id="PF21982">
    <property type="entry name" value="RecX_HTH1"/>
    <property type="match status" value="1"/>
</dbReference>
<evidence type="ECO:0000313" key="8">
    <source>
        <dbReference type="EMBL" id="HIZ18590.1"/>
    </source>
</evidence>
<dbReference type="Gene3D" id="1.10.10.10">
    <property type="entry name" value="Winged helix-like DNA-binding domain superfamily/Winged helix DNA-binding domain"/>
    <property type="match status" value="1"/>
</dbReference>
<evidence type="ECO:0000256" key="3">
    <source>
        <dbReference type="ARBA" id="ARBA00018111"/>
    </source>
</evidence>
<dbReference type="Proteomes" id="UP000824029">
    <property type="component" value="Unassembled WGS sequence"/>
</dbReference>
<dbReference type="EMBL" id="DXBZ01000110">
    <property type="protein sequence ID" value="HIZ18590.1"/>
    <property type="molecule type" value="Genomic_DNA"/>
</dbReference>